<evidence type="ECO:0000256" key="4">
    <source>
        <dbReference type="ARBA" id="ARBA00023002"/>
    </source>
</evidence>
<dbReference type="FunFam" id="1.10.630.10:FF:000004">
    <property type="entry name" value="cytochrome P450 2D15 isoform X1"/>
    <property type="match status" value="1"/>
</dbReference>
<comment type="similarity">
    <text evidence="2 8">Belongs to the cytochrome P450 family.</text>
</comment>
<dbReference type="OrthoDB" id="1844152at2759"/>
<evidence type="ECO:0000256" key="8">
    <source>
        <dbReference type="RuleBase" id="RU000461"/>
    </source>
</evidence>
<dbReference type="GO" id="GO:0006082">
    <property type="term" value="P:organic acid metabolic process"/>
    <property type="evidence" value="ECO:0007669"/>
    <property type="project" value="TreeGrafter"/>
</dbReference>
<dbReference type="STRING" id="283909.R7UW48"/>
<keyword evidence="5 7" id="KW-0408">Iron</keyword>
<dbReference type="GO" id="GO:0008395">
    <property type="term" value="F:steroid hydroxylase activity"/>
    <property type="evidence" value="ECO:0007669"/>
    <property type="project" value="TreeGrafter"/>
</dbReference>
<protein>
    <submittedName>
        <fullName evidence="9 10">Uncharacterized protein</fullName>
    </submittedName>
</protein>
<reference evidence="11" key="1">
    <citation type="submission" date="2012-12" db="EMBL/GenBank/DDBJ databases">
        <authorList>
            <person name="Hellsten U."/>
            <person name="Grimwood J."/>
            <person name="Chapman J.A."/>
            <person name="Shapiro H."/>
            <person name="Aerts A."/>
            <person name="Otillar R.P."/>
            <person name="Terry A.Y."/>
            <person name="Boore J.L."/>
            <person name="Simakov O."/>
            <person name="Marletaz F."/>
            <person name="Cho S.-J."/>
            <person name="Edsinger-Gonzales E."/>
            <person name="Havlak P."/>
            <person name="Kuo D.-H."/>
            <person name="Larsson T."/>
            <person name="Lv J."/>
            <person name="Arendt D."/>
            <person name="Savage R."/>
            <person name="Osoegawa K."/>
            <person name="de Jong P."/>
            <person name="Lindberg D.R."/>
            <person name="Seaver E.C."/>
            <person name="Weisblat D.A."/>
            <person name="Putnam N.H."/>
            <person name="Grigoriev I.V."/>
            <person name="Rokhsar D.S."/>
        </authorList>
    </citation>
    <scope>NUCLEOTIDE SEQUENCE</scope>
    <source>
        <strain evidence="11">I ESC-2004</strain>
    </source>
</reference>
<comment type="cofactor">
    <cofactor evidence="7">
        <name>heme</name>
        <dbReference type="ChEBI" id="CHEBI:30413"/>
    </cofactor>
</comment>
<keyword evidence="7 8" id="KW-0349">Heme</keyword>
<dbReference type="PANTHER" id="PTHR24300:SF403">
    <property type="entry name" value="CYTOCHROME P450 306A1"/>
    <property type="match status" value="1"/>
</dbReference>
<dbReference type="PRINTS" id="PR00463">
    <property type="entry name" value="EP450I"/>
</dbReference>
<dbReference type="GO" id="GO:0016020">
    <property type="term" value="C:membrane"/>
    <property type="evidence" value="ECO:0007669"/>
    <property type="project" value="UniProtKB-SubCell"/>
</dbReference>
<keyword evidence="11" id="KW-1185">Reference proteome</keyword>
<dbReference type="Gene3D" id="1.10.630.10">
    <property type="entry name" value="Cytochrome P450"/>
    <property type="match status" value="1"/>
</dbReference>
<dbReference type="EMBL" id="KB299289">
    <property type="protein sequence ID" value="ELU08157.1"/>
    <property type="molecule type" value="Genomic_DNA"/>
</dbReference>
<dbReference type="InterPro" id="IPR001128">
    <property type="entry name" value="Cyt_P450"/>
</dbReference>
<evidence type="ECO:0000256" key="7">
    <source>
        <dbReference type="PIRSR" id="PIRSR602401-1"/>
    </source>
</evidence>
<dbReference type="InterPro" id="IPR002401">
    <property type="entry name" value="Cyt_P450_E_grp-I"/>
</dbReference>
<dbReference type="InterPro" id="IPR017972">
    <property type="entry name" value="Cyt_P450_CS"/>
</dbReference>
<dbReference type="Pfam" id="PF00067">
    <property type="entry name" value="p450"/>
    <property type="match status" value="1"/>
</dbReference>
<proteinExistence type="inferred from homology"/>
<evidence type="ECO:0000256" key="2">
    <source>
        <dbReference type="ARBA" id="ARBA00010617"/>
    </source>
</evidence>
<dbReference type="FunCoup" id="R7UW48">
    <property type="interactions" value="140"/>
</dbReference>
<dbReference type="PRINTS" id="PR00385">
    <property type="entry name" value="P450"/>
</dbReference>
<dbReference type="HOGENOM" id="CLU_001570_22_3_1"/>
<dbReference type="GO" id="GO:0016712">
    <property type="term" value="F:oxidoreductase activity, acting on paired donors, with incorporation or reduction of molecular oxygen, reduced flavin or flavoprotein as one donor, and incorporation of one atom of oxygen"/>
    <property type="evidence" value="ECO:0007669"/>
    <property type="project" value="TreeGrafter"/>
</dbReference>
<dbReference type="PANTHER" id="PTHR24300">
    <property type="entry name" value="CYTOCHROME P450 508A4-RELATED"/>
    <property type="match status" value="1"/>
</dbReference>
<evidence type="ECO:0000256" key="1">
    <source>
        <dbReference type="ARBA" id="ARBA00004370"/>
    </source>
</evidence>
<dbReference type="SUPFAM" id="SSF48264">
    <property type="entry name" value="Cytochrome P450"/>
    <property type="match status" value="1"/>
</dbReference>
<dbReference type="InterPro" id="IPR050182">
    <property type="entry name" value="Cytochrome_P450_fam2"/>
</dbReference>
<organism evidence="9">
    <name type="scientific">Capitella teleta</name>
    <name type="common">Polychaete worm</name>
    <dbReference type="NCBI Taxonomy" id="283909"/>
    <lineage>
        <taxon>Eukaryota</taxon>
        <taxon>Metazoa</taxon>
        <taxon>Spiralia</taxon>
        <taxon>Lophotrochozoa</taxon>
        <taxon>Annelida</taxon>
        <taxon>Polychaeta</taxon>
        <taxon>Sedentaria</taxon>
        <taxon>Scolecida</taxon>
        <taxon>Capitellidae</taxon>
        <taxon>Capitella</taxon>
    </lineage>
</organism>
<accession>R7UW48</accession>
<name>R7UW48_CAPTE</name>
<evidence type="ECO:0000313" key="11">
    <source>
        <dbReference type="Proteomes" id="UP000014760"/>
    </source>
</evidence>
<sequence>MLYLDLTSGLIFLAVFFFLFDFLRKQSWKTLPPGPPCLPVLGSLPFLAAKDIREPLRKLTTKYGDVITIYLGARRVVVLNTYDAMKEALHIKGEAFLGRPNVFFLKEVTKSLGDSTGARWKEQRRFTLKALRNFGVGTSRMEDKIQEEMSYFLCRIAQSEGQLLDPRMSIMYAVSNMVGLLAFGRRLEYDSEKFKAHMDNMMEAFEIVGSTAVLTMFPYLSSLPGDPFGFQKIKASSENLHKEIRLIIEEHRAEMNPADEPKDFIDAYLRELDKNQDMDTYFSDNQLIQLVSDLYAAGTETTTTTLRWALIFMLHHPAILAKVQAEIDNVLGGRLPTLMDRQTMPYVEATLSEIQRTADVVPFSVPHCTTEDVSFRGFFIPQGTMILPNLYTVHHNEAHFQDAFKFNPSRFLDDEDCYRPIKQLIPFGIGRRLCLGERLARMELFLIFTGLLQRFSPSLPSGQQLPSLKGALHITNEPQPFKIIFSARN</sequence>
<dbReference type="PROSITE" id="PS00086">
    <property type="entry name" value="CYTOCHROME_P450"/>
    <property type="match status" value="1"/>
</dbReference>
<evidence type="ECO:0000313" key="9">
    <source>
        <dbReference type="EMBL" id="ELU08157.1"/>
    </source>
</evidence>
<reference evidence="10" key="3">
    <citation type="submission" date="2015-06" db="UniProtKB">
        <authorList>
            <consortium name="EnsemblMetazoa"/>
        </authorList>
    </citation>
    <scope>IDENTIFICATION</scope>
</reference>
<keyword evidence="6" id="KW-0472">Membrane</keyword>
<dbReference type="InterPro" id="IPR036396">
    <property type="entry name" value="Cyt_P450_sf"/>
</dbReference>
<evidence type="ECO:0000256" key="5">
    <source>
        <dbReference type="ARBA" id="ARBA00023004"/>
    </source>
</evidence>
<dbReference type="EnsemblMetazoa" id="CapteT130539">
    <property type="protein sequence ID" value="CapteP130539"/>
    <property type="gene ID" value="CapteG130539"/>
</dbReference>
<dbReference type="GO" id="GO:0020037">
    <property type="term" value="F:heme binding"/>
    <property type="evidence" value="ECO:0007669"/>
    <property type="project" value="InterPro"/>
</dbReference>
<dbReference type="GO" id="GO:0005737">
    <property type="term" value="C:cytoplasm"/>
    <property type="evidence" value="ECO:0007669"/>
    <property type="project" value="TreeGrafter"/>
</dbReference>
<evidence type="ECO:0000313" key="10">
    <source>
        <dbReference type="EnsemblMetazoa" id="CapteP130539"/>
    </source>
</evidence>
<dbReference type="Proteomes" id="UP000014760">
    <property type="component" value="Unassembled WGS sequence"/>
</dbReference>
<dbReference type="AlphaFoldDB" id="R7UW48"/>
<evidence type="ECO:0000256" key="6">
    <source>
        <dbReference type="ARBA" id="ARBA00023136"/>
    </source>
</evidence>
<dbReference type="GO" id="GO:0005506">
    <property type="term" value="F:iron ion binding"/>
    <property type="evidence" value="ECO:0007669"/>
    <property type="project" value="InterPro"/>
</dbReference>
<dbReference type="OMA" id="AHADMIR"/>
<keyword evidence="4 8" id="KW-0560">Oxidoreductase</keyword>
<dbReference type="GO" id="GO:0006805">
    <property type="term" value="P:xenobiotic metabolic process"/>
    <property type="evidence" value="ECO:0007669"/>
    <property type="project" value="TreeGrafter"/>
</dbReference>
<evidence type="ECO:0000256" key="3">
    <source>
        <dbReference type="ARBA" id="ARBA00022723"/>
    </source>
</evidence>
<keyword evidence="3 7" id="KW-0479">Metal-binding</keyword>
<gene>
    <name evidence="9" type="ORF">CAPTEDRAFT_130539</name>
</gene>
<dbReference type="EMBL" id="AMQN01006839">
    <property type="status" value="NOT_ANNOTATED_CDS"/>
    <property type="molecule type" value="Genomic_DNA"/>
</dbReference>
<comment type="subcellular location">
    <subcellularLocation>
        <location evidence="1">Membrane</location>
    </subcellularLocation>
</comment>
<keyword evidence="8" id="KW-0503">Monooxygenase</keyword>
<reference evidence="9 11" key="2">
    <citation type="journal article" date="2013" name="Nature">
        <title>Insights into bilaterian evolution from three spiralian genomes.</title>
        <authorList>
            <person name="Simakov O."/>
            <person name="Marletaz F."/>
            <person name="Cho S.J."/>
            <person name="Edsinger-Gonzales E."/>
            <person name="Havlak P."/>
            <person name="Hellsten U."/>
            <person name="Kuo D.H."/>
            <person name="Larsson T."/>
            <person name="Lv J."/>
            <person name="Arendt D."/>
            <person name="Savage R."/>
            <person name="Osoegawa K."/>
            <person name="de Jong P."/>
            <person name="Grimwood J."/>
            <person name="Chapman J.A."/>
            <person name="Shapiro H."/>
            <person name="Aerts A."/>
            <person name="Otillar R.P."/>
            <person name="Terry A.Y."/>
            <person name="Boore J.L."/>
            <person name="Grigoriev I.V."/>
            <person name="Lindberg D.R."/>
            <person name="Seaver E.C."/>
            <person name="Weisblat D.A."/>
            <person name="Putnam N.H."/>
            <person name="Rokhsar D.S."/>
        </authorList>
    </citation>
    <scope>NUCLEOTIDE SEQUENCE</scope>
    <source>
        <strain evidence="9 11">I ESC-2004</strain>
    </source>
</reference>
<feature type="binding site" description="axial binding residue" evidence="7">
    <location>
        <position position="434"/>
    </location>
    <ligand>
        <name>heme</name>
        <dbReference type="ChEBI" id="CHEBI:30413"/>
    </ligand>
    <ligandPart>
        <name>Fe</name>
        <dbReference type="ChEBI" id="CHEBI:18248"/>
    </ligandPart>
</feature>